<dbReference type="RefSeq" id="WP_386078170.1">
    <property type="nucleotide sequence ID" value="NZ_JBHTJT010000051.1"/>
</dbReference>
<keyword evidence="1" id="KW-0812">Transmembrane</keyword>
<gene>
    <name evidence="2" type="ORF">ACFQ2S_22195</name>
</gene>
<dbReference type="EMBL" id="JBHTJT010000051">
    <property type="protein sequence ID" value="MFD0982355.1"/>
    <property type="molecule type" value="Genomic_DNA"/>
</dbReference>
<feature type="transmembrane region" description="Helical" evidence="1">
    <location>
        <begin position="39"/>
        <end position="64"/>
    </location>
</feature>
<keyword evidence="1" id="KW-1133">Transmembrane helix</keyword>
<feature type="transmembrane region" description="Helical" evidence="1">
    <location>
        <begin position="7"/>
        <end position="27"/>
    </location>
</feature>
<protein>
    <submittedName>
        <fullName evidence="2">Uncharacterized protein</fullName>
    </submittedName>
</protein>
<name>A0ABW3IXJ3_9RHOB</name>
<evidence type="ECO:0000313" key="3">
    <source>
        <dbReference type="Proteomes" id="UP001597108"/>
    </source>
</evidence>
<reference evidence="3" key="1">
    <citation type="journal article" date="2019" name="Int. J. Syst. Evol. Microbiol.">
        <title>The Global Catalogue of Microorganisms (GCM) 10K type strain sequencing project: providing services to taxonomists for standard genome sequencing and annotation.</title>
        <authorList>
            <consortium name="The Broad Institute Genomics Platform"/>
            <consortium name="The Broad Institute Genome Sequencing Center for Infectious Disease"/>
            <person name="Wu L."/>
            <person name="Ma J."/>
        </authorList>
    </citation>
    <scope>NUCLEOTIDE SEQUENCE [LARGE SCALE GENOMIC DNA]</scope>
    <source>
        <strain evidence="3">CCUG 60524</strain>
    </source>
</reference>
<evidence type="ECO:0000256" key="1">
    <source>
        <dbReference type="SAM" id="Phobius"/>
    </source>
</evidence>
<keyword evidence="1" id="KW-0472">Membrane</keyword>
<accession>A0ABW3IXJ3</accession>
<evidence type="ECO:0000313" key="2">
    <source>
        <dbReference type="EMBL" id="MFD0982355.1"/>
    </source>
</evidence>
<sequence>MLGRVAGVLAWICWVAALLTVLFGFSLPDHEDGSAALGLWVAVGLMASPFLIGGTVLSLISAMLRRRALRREASARA</sequence>
<dbReference type="Proteomes" id="UP001597108">
    <property type="component" value="Unassembled WGS sequence"/>
</dbReference>
<comment type="caution">
    <text evidence="2">The sequence shown here is derived from an EMBL/GenBank/DDBJ whole genome shotgun (WGS) entry which is preliminary data.</text>
</comment>
<keyword evidence="3" id="KW-1185">Reference proteome</keyword>
<proteinExistence type="predicted"/>
<organism evidence="2 3">
    <name type="scientific">Tropicimonas aquimaris</name>
    <dbReference type="NCBI Taxonomy" id="914152"/>
    <lineage>
        <taxon>Bacteria</taxon>
        <taxon>Pseudomonadati</taxon>
        <taxon>Pseudomonadota</taxon>
        <taxon>Alphaproteobacteria</taxon>
        <taxon>Rhodobacterales</taxon>
        <taxon>Roseobacteraceae</taxon>
        <taxon>Tropicimonas</taxon>
    </lineage>
</organism>